<organism evidence="3 4">
    <name type="scientific">Cronartium quercuum f. sp. fusiforme G11</name>
    <dbReference type="NCBI Taxonomy" id="708437"/>
    <lineage>
        <taxon>Eukaryota</taxon>
        <taxon>Fungi</taxon>
        <taxon>Dikarya</taxon>
        <taxon>Basidiomycota</taxon>
        <taxon>Pucciniomycotina</taxon>
        <taxon>Pucciniomycetes</taxon>
        <taxon>Pucciniales</taxon>
        <taxon>Coleosporiaceae</taxon>
        <taxon>Cronartium</taxon>
    </lineage>
</organism>
<keyword evidence="2" id="KW-1133">Transmembrane helix</keyword>
<reference evidence="3" key="1">
    <citation type="submission" date="2013-11" db="EMBL/GenBank/DDBJ databases">
        <title>Genome sequence of the fusiform rust pathogen reveals effectors for host alternation and coevolution with pine.</title>
        <authorList>
            <consortium name="DOE Joint Genome Institute"/>
            <person name="Smith K."/>
            <person name="Pendleton A."/>
            <person name="Kubisiak T."/>
            <person name="Anderson C."/>
            <person name="Salamov A."/>
            <person name="Aerts A."/>
            <person name="Riley R."/>
            <person name="Clum A."/>
            <person name="Lindquist E."/>
            <person name="Ence D."/>
            <person name="Campbell M."/>
            <person name="Kronenberg Z."/>
            <person name="Feau N."/>
            <person name="Dhillon B."/>
            <person name="Hamelin R."/>
            <person name="Burleigh J."/>
            <person name="Smith J."/>
            <person name="Yandell M."/>
            <person name="Nelson C."/>
            <person name="Grigoriev I."/>
            <person name="Davis J."/>
        </authorList>
    </citation>
    <scope>NUCLEOTIDE SEQUENCE</scope>
    <source>
        <strain evidence="3">G11</strain>
    </source>
</reference>
<sequence>MSNYLPLSTTDSNSNTTTTAYDPKNERIKTKSSARLRFIILRFFLPFFCLTTFVIGLIIASGFAPEQLGITQCQDGCIRWEKVQDLANKWATGFKNTFVDRPNKLNVLHLIDKDTSEVLMDRWFLHSYDAFSARPDIILTSKIWGPDFEGYQNSLTLSKNIENQFGSSDFFDAVLVYFNNDQVKFLHIDPKPWFQQIKELSSQGKGVVIIDRPHEMRDMRKEEFYSLANVSLVLAPYAYELFEYRKKFGTQALLVHQPHFIDAKIFYHPTTDTRPEDIIIAGDLGSFYPFRARLAEMIRNKTIPGWIRGHPGYEDIKNPKDRDPSITANKQEQQLIEFGNDFGKAKICLVTDSRWGYSVQKYVEAAAAGCLIIGNIPYDRQSQFKQVIVPLSNKDSKQTIINTIHYWLDHENERLEKAKKAQDWILGKFGMNEYVADVWKLIWLVKGAQRGLILPYEFEFAPKELPMDG</sequence>
<gene>
    <name evidence="3" type="ORF">CROQUDRAFT_664417</name>
</gene>
<evidence type="ECO:0000313" key="4">
    <source>
        <dbReference type="Proteomes" id="UP000886653"/>
    </source>
</evidence>
<comment type="caution">
    <text evidence="3">The sequence shown here is derived from an EMBL/GenBank/DDBJ whole genome shotgun (WGS) entry which is preliminary data.</text>
</comment>
<dbReference type="OrthoDB" id="3338772at2759"/>
<feature type="region of interest" description="Disordered" evidence="1">
    <location>
        <begin position="1"/>
        <end position="24"/>
    </location>
</feature>
<evidence type="ECO:0000256" key="2">
    <source>
        <dbReference type="SAM" id="Phobius"/>
    </source>
</evidence>
<evidence type="ECO:0000256" key="1">
    <source>
        <dbReference type="SAM" id="MobiDB-lite"/>
    </source>
</evidence>
<dbReference type="AlphaFoldDB" id="A0A9P6N8K9"/>
<feature type="transmembrane region" description="Helical" evidence="2">
    <location>
        <begin position="39"/>
        <end position="64"/>
    </location>
</feature>
<name>A0A9P6N8K9_9BASI</name>
<keyword evidence="4" id="KW-1185">Reference proteome</keyword>
<keyword evidence="2" id="KW-0812">Transmembrane</keyword>
<dbReference type="EMBL" id="MU167407">
    <property type="protein sequence ID" value="KAG0141012.1"/>
    <property type="molecule type" value="Genomic_DNA"/>
</dbReference>
<proteinExistence type="predicted"/>
<dbReference type="Proteomes" id="UP000886653">
    <property type="component" value="Unassembled WGS sequence"/>
</dbReference>
<keyword evidence="2" id="KW-0472">Membrane</keyword>
<feature type="compositionally biased region" description="Low complexity" evidence="1">
    <location>
        <begin position="8"/>
        <end position="19"/>
    </location>
</feature>
<protein>
    <submittedName>
        <fullName evidence="3">Uncharacterized protein</fullName>
    </submittedName>
</protein>
<evidence type="ECO:0000313" key="3">
    <source>
        <dbReference type="EMBL" id="KAG0141012.1"/>
    </source>
</evidence>
<accession>A0A9P6N8K9</accession>